<dbReference type="Gene3D" id="2.40.180.10">
    <property type="entry name" value="Catalase core domain"/>
    <property type="match status" value="1"/>
</dbReference>
<evidence type="ECO:0000313" key="4">
    <source>
        <dbReference type="Proteomes" id="UP000727654"/>
    </source>
</evidence>
<sequence length="361" mass="38680">MANETKVSAAGQQVGSGTGWEDHMDTPDILATLVEKIGAQQESIASSSRTGLGGRIDRGQHQKQVMGAFGTLRIFATVPPALASGPFAKSGDSDAPPLYRVACRFSNGQPCPFADTEADVRGVAVKFFTAEGTETDLLVTNEGGRSHARDAKSFMEIADVLVSQIEGGLAGLIEKTTADVFGRKLGPVEAARSFGILFQATKLHTVASLTTEKFWGSVVKCNDAAFKYSLQPCPDTVPGTDGDRHGDQYLRNDLLNRLRKGALKWQLVVQLFTDEEHTPVNDASIVWEAPTVVIGELEISSVPSAEEEATVNQMAFNPANGFEPLGITHARRVVYAASAANRADRGLLSSAEARARIERTY</sequence>
<keyword evidence="4" id="KW-1185">Reference proteome</keyword>
<evidence type="ECO:0008006" key="5">
    <source>
        <dbReference type="Google" id="ProtNLM"/>
    </source>
</evidence>
<gene>
    <name evidence="3" type="ORF">LMG23992_01346</name>
</gene>
<dbReference type="Proteomes" id="UP000727654">
    <property type="component" value="Unassembled WGS sequence"/>
</dbReference>
<evidence type="ECO:0000256" key="2">
    <source>
        <dbReference type="SAM" id="MobiDB-lite"/>
    </source>
</evidence>
<dbReference type="RefSeq" id="WP_224078990.1">
    <property type="nucleotide sequence ID" value="NZ_CAJZAI010000002.1"/>
</dbReference>
<reference evidence="3 4" key="1">
    <citation type="submission" date="2021-08" db="EMBL/GenBank/DDBJ databases">
        <authorList>
            <person name="Peeters C."/>
        </authorList>
    </citation>
    <scope>NUCLEOTIDE SEQUENCE [LARGE SCALE GENOMIC DNA]</scope>
    <source>
        <strain evidence="3 4">LMG 23992</strain>
    </source>
</reference>
<organism evidence="3 4">
    <name type="scientific">Cupriavidus laharis</name>
    <dbReference type="NCBI Taxonomy" id="151654"/>
    <lineage>
        <taxon>Bacteria</taxon>
        <taxon>Pseudomonadati</taxon>
        <taxon>Pseudomonadota</taxon>
        <taxon>Betaproteobacteria</taxon>
        <taxon>Burkholderiales</taxon>
        <taxon>Burkholderiaceae</taxon>
        <taxon>Cupriavidus</taxon>
    </lineage>
</organism>
<dbReference type="InterPro" id="IPR020835">
    <property type="entry name" value="Catalase_sf"/>
</dbReference>
<comment type="function">
    <text evidence="1">Decomposes hydrogen peroxide into water and oxygen; serves to protect cells from the toxic effects of hydrogen peroxide.</text>
</comment>
<evidence type="ECO:0000313" key="3">
    <source>
        <dbReference type="EMBL" id="CAG9168918.1"/>
    </source>
</evidence>
<name>A0ABN7Y6H6_9BURK</name>
<dbReference type="SUPFAM" id="SSF56634">
    <property type="entry name" value="Heme-dependent catalase-like"/>
    <property type="match status" value="1"/>
</dbReference>
<comment type="caution">
    <text evidence="3">The sequence shown here is derived from an EMBL/GenBank/DDBJ whole genome shotgun (WGS) entry which is preliminary data.</text>
</comment>
<dbReference type="EMBL" id="CAJZAI010000002">
    <property type="protein sequence ID" value="CAG9168918.1"/>
    <property type="molecule type" value="Genomic_DNA"/>
</dbReference>
<evidence type="ECO:0000256" key="1">
    <source>
        <dbReference type="ARBA" id="ARBA00002974"/>
    </source>
</evidence>
<dbReference type="InterPro" id="IPR018028">
    <property type="entry name" value="Catalase"/>
</dbReference>
<accession>A0ABN7Y6H6</accession>
<protein>
    <recommendedName>
        <fullName evidence="5">Catalase</fullName>
    </recommendedName>
</protein>
<proteinExistence type="predicted"/>
<dbReference type="PROSITE" id="PS51402">
    <property type="entry name" value="CATALASE_3"/>
    <property type="match status" value="1"/>
</dbReference>
<feature type="region of interest" description="Disordered" evidence="2">
    <location>
        <begin position="1"/>
        <end position="23"/>
    </location>
</feature>